<dbReference type="OrthoDB" id="2680086at2"/>
<keyword evidence="1" id="KW-0472">Membrane</keyword>
<name>A0A7K0BR43_9ACTN</name>
<feature type="transmembrane region" description="Helical" evidence="1">
    <location>
        <begin position="225"/>
        <end position="243"/>
    </location>
</feature>
<feature type="transmembrane region" description="Helical" evidence="1">
    <location>
        <begin position="273"/>
        <end position="292"/>
    </location>
</feature>
<keyword evidence="1" id="KW-0812">Transmembrane</keyword>
<gene>
    <name evidence="3" type="ORF">ACRB68_16560</name>
</gene>
<protein>
    <recommendedName>
        <fullName evidence="2">CAAX prenyl protease 2/Lysostaphin resistance protein A-like domain-containing protein</fullName>
    </recommendedName>
</protein>
<comment type="caution">
    <text evidence="3">The sequence shown here is derived from an EMBL/GenBank/DDBJ whole genome shotgun (WGS) entry which is preliminary data.</text>
</comment>
<reference evidence="3 4" key="1">
    <citation type="submission" date="2019-10" db="EMBL/GenBank/DDBJ databases">
        <title>Actinomadura rubteroloni sp. nov. and Actinomadura macrotermitis sp. nov., isolated from the gut of fungus growing-termite Macrotermes natalensis.</title>
        <authorList>
            <person name="Benndorf R."/>
            <person name="Martin K."/>
            <person name="Kuefner M."/>
            <person name="De Beer W."/>
            <person name="Kaster A.-K."/>
            <person name="Vollmers J."/>
            <person name="Poulsen M."/>
            <person name="Beemelmanns C."/>
        </authorList>
    </citation>
    <scope>NUCLEOTIDE SEQUENCE [LARGE SCALE GENOMIC DNA]</scope>
    <source>
        <strain evidence="3 4">RB68</strain>
    </source>
</reference>
<accession>A0A7K0BR43</accession>
<evidence type="ECO:0000259" key="2">
    <source>
        <dbReference type="Pfam" id="PF02517"/>
    </source>
</evidence>
<evidence type="ECO:0000313" key="3">
    <source>
        <dbReference type="EMBL" id="MQY03611.1"/>
    </source>
</evidence>
<keyword evidence="4" id="KW-1185">Reference proteome</keyword>
<feature type="transmembrane region" description="Helical" evidence="1">
    <location>
        <begin position="95"/>
        <end position="114"/>
    </location>
</feature>
<feature type="transmembrane region" description="Helical" evidence="1">
    <location>
        <begin position="170"/>
        <end position="189"/>
    </location>
</feature>
<sequence>MTEPTDVGGWVRYAPPPQPRVWAVPPRPGVPFHQVARTAAHRWWRPVLAALALVGGGLVVAITLTIISMIITVIATGKVPHGEGGKTFANPTADMAINLLMLALLLPVALLVAWGVERRRPGTLASVTGRLRVRWLLVCCGVTLPVMALSYAGSILAGEIAGDPPEYGHWVGWSAFLAPALVIVLLVPFQSAAEEFVFRGWILQAVGSCTLQDSTRPLGRALSKVFRTPWPGIVTGSILFMFAHGYRGWGLLDIFAFGAIAAWLAVRTGGLEASIALHVFNNLVAFLPMAAAGQLDIEQGDIPWPYVVADVLSILLYAAVITWLARRRRIAAVTPEHPTTAAPPAALG</sequence>
<dbReference type="AlphaFoldDB" id="A0A7K0BR43"/>
<feature type="domain" description="CAAX prenyl protease 2/Lysostaphin resistance protein A-like" evidence="2">
    <location>
        <begin position="179"/>
        <end position="284"/>
    </location>
</feature>
<feature type="transmembrane region" description="Helical" evidence="1">
    <location>
        <begin position="47"/>
        <end position="75"/>
    </location>
</feature>
<dbReference type="PANTHER" id="PTHR39430:SF1">
    <property type="entry name" value="PROTEASE"/>
    <property type="match status" value="1"/>
</dbReference>
<dbReference type="Pfam" id="PF02517">
    <property type="entry name" value="Rce1-like"/>
    <property type="match status" value="1"/>
</dbReference>
<evidence type="ECO:0000256" key="1">
    <source>
        <dbReference type="SAM" id="Phobius"/>
    </source>
</evidence>
<dbReference type="RefSeq" id="WP_153531494.1">
    <property type="nucleotide sequence ID" value="NZ_WEGH01000001.1"/>
</dbReference>
<feature type="transmembrane region" description="Helical" evidence="1">
    <location>
        <begin position="304"/>
        <end position="325"/>
    </location>
</feature>
<dbReference type="PANTHER" id="PTHR39430">
    <property type="entry name" value="MEMBRANE-ASSOCIATED PROTEASE-RELATED"/>
    <property type="match status" value="1"/>
</dbReference>
<keyword evidence="1" id="KW-1133">Transmembrane helix</keyword>
<organism evidence="3 4">
    <name type="scientific">Actinomadura macrotermitis</name>
    <dbReference type="NCBI Taxonomy" id="2585200"/>
    <lineage>
        <taxon>Bacteria</taxon>
        <taxon>Bacillati</taxon>
        <taxon>Actinomycetota</taxon>
        <taxon>Actinomycetes</taxon>
        <taxon>Streptosporangiales</taxon>
        <taxon>Thermomonosporaceae</taxon>
        <taxon>Actinomadura</taxon>
    </lineage>
</organism>
<dbReference type="GO" id="GO:0004175">
    <property type="term" value="F:endopeptidase activity"/>
    <property type="evidence" value="ECO:0007669"/>
    <property type="project" value="UniProtKB-ARBA"/>
</dbReference>
<proteinExistence type="predicted"/>
<dbReference type="Proteomes" id="UP000487268">
    <property type="component" value="Unassembled WGS sequence"/>
</dbReference>
<dbReference type="InterPro" id="IPR003675">
    <property type="entry name" value="Rce1/LyrA-like_dom"/>
</dbReference>
<dbReference type="EMBL" id="WEGH01000001">
    <property type="protein sequence ID" value="MQY03611.1"/>
    <property type="molecule type" value="Genomic_DNA"/>
</dbReference>
<feature type="transmembrane region" description="Helical" evidence="1">
    <location>
        <begin position="135"/>
        <end position="158"/>
    </location>
</feature>
<evidence type="ECO:0000313" key="4">
    <source>
        <dbReference type="Proteomes" id="UP000487268"/>
    </source>
</evidence>
<dbReference type="GO" id="GO:0080120">
    <property type="term" value="P:CAAX-box protein maturation"/>
    <property type="evidence" value="ECO:0007669"/>
    <property type="project" value="UniProtKB-ARBA"/>
</dbReference>
<feature type="transmembrane region" description="Helical" evidence="1">
    <location>
        <begin position="249"/>
        <end position="266"/>
    </location>
</feature>